<accession>A0A655AEL9</accession>
<organism evidence="2 4">
    <name type="scientific">Mycobacterium tuberculosis</name>
    <dbReference type="NCBI Taxonomy" id="1773"/>
    <lineage>
        <taxon>Bacteria</taxon>
        <taxon>Bacillati</taxon>
        <taxon>Actinomycetota</taxon>
        <taxon>Actinomycetes</taxon>
        <taxon>Mycobacteriales</taxon>
        <taxon>Mycobacteriaceae</taxon>
        <taxon>Mycobacterium</taxon>
        <taxon>Mycobacterium tuberculosis complex</taxon>
    </lineage>
</organism>
<dbReference type="EMBL" id="CNGE01000324">
    <property type="protein sequence ID" value="CKS49253.1"/>
    <property type="molecule type" value="Genomic_DNA"/>
</dbReference>
<proteinExistence type="predicted"/>
<gene>
    <name evidence="1" type="ORF">ERS007657_02840</name>
    <name evidence="2" type="ORF">ERS027646_01960</name>
</gene>
<dbReference type="AlphaFoldDB" id="A0A655AEL9"/>
<name>A0A655AEL9_MYCTX</name>
<sequence length="95" mass="10625">MLCYNDGNRIPHLLISYLDERIRHAQRWHGAVRDWPKPLGFVWGLDDPVATTNVLNGLRELRPSAAVVELPGLGHYPQVEAPKAYAEAALSLLVD</sequence>
<evidence type="ECO:0000313" key="3">
    <source>
        <dbReference type="Proteomes" id="UP000046680"/>
    </source>
</evidence>
<keyword evidence="2" id="KW-0378">Hydrolase</keyword>
<evidence type="ECO:0000313" key="1">
    <source>
        <dbReference type="EMBL" id="CFR90425.1"/>
    </source>
</evidence>
<reference evidence="3 4" key="1">
    <citation type="submission" date="2015-03" db="EMBL/GenBank/DDBJ databases">
        <authorList>
            <consortium name="Pathogen Informatics"/>
        </authorList>
    </citation>
    <scope>NUCLEOTIDE SEQUENCE [LARGE SCALE GENOMIC DNA]</scope>
    <source>
        <strain evidence="2 4">Bir 172</strain>
        <strain evidence="1 3">C09601061</strain>
    </source>
</reference>
<dbReference type="EC" id="3.-.-.-" evidence="2"/>
<evidence type="ECO:0000313" key="4">
    <source>
        <dbReference type="Proteomes" id="UP000048948"/>
    </source>
</evidence>
<evidence type="ECO:0000313" key="2">
    <source>
        <dbReference type="EMBL" id="CKS49253.1"/>
    </source>
</evidence>
<dbReference type="Gene3D" id="3.40.50.1820">
    <property type="entry name" value="alpha/beta hydrolase"/>
    <property type="match status" value="1"/>
</dbReference>
<dbReference type="InterPro" id="IPR029058">
    <property type="entry name" value="AB_hydrolase_fold"/>
</dbReference>
<dbReference type="Proteomes" id="UP000046680">
    <property type="component" value="Unassembled WGS sequence"/>
</dbReference>
<protein>
    <submittedName>
        <fullName evidence="2">Hydrolase</fullName>
        <ecNumber evidence="2">3.-.-.-</ecNumber>
    </submittedName>
</protein>
<dbReference type="Proteomes" id="UP000048948">
    <property type="component" value="Unassembled WGS sequence"/>
</dbReference>
<dbReference type="SUPFAM" id="SSF53474">
    <property type="entry name" value="alpha/beta-Hydrolases"/>
    <property type="match status" value="1"/>
</dbReference>
<dbReference type="EMBL" id="CGCX01001194">
    <property type="protein sequence ID" value="CFR90425.1"/>
    <property type="molecule type" value="Genomic_DNA"/>
</dbReference>
<dbReference type="GO" id="GO:0016787">
    <property type="term" value="F:hydrolase activity"/>
    <property type="evidence" value="ECO:0007669"/>
    <property type="project" value="UniProtKB-KW"/>
</dbReference>